<dbReference type="SMART" id="SM00382">
    <property type="entry name" value="AAA"/>
    <property type="match status" value="1"/>
</dbReference>
<dbReference type="SUPFAM" id="SSF52540">
    <property type="entry name" value="P-loop containing nucleoside triphosphate hydrolases"/>
    <property type="match status" value="1"/>
</dbReference>
<dbReference type="RefSeq" id="WP_013177086.1">
    <property type="nucleotide sequence ID" value="NC_014221.1"/>
</dbReference>
<evidence type="ECO:0000256" key="1">
    <source>
        <dbReference type="ARBA" id="ARBA00022448"/>
    </source>
</evidence>
<dbReference type="PANTHER" id="PTHR45772">
    <property type="entry name" value="CONSERVED COMPONENT OF ABC TRANSPORTER FOR NATURAL AMINO ACIDS-RELATED"/>
    <property type="match status" value="1"/>
</dbReference>
<dbReference type="AlphaFoldDB" id="D7CST9"/>
<dbReference type="InterPro" id="IPR003439">
    <property type="entry name" value="ABC_transporter-like_ATP-bd"/>
</dbReference>
<keyword evidence="3" id="KW-0067">ATP-binding</keyword>
<dbReference type="FunFam" id="3.40.50.300:FF:000421">
    <property type="entry name" value="Branched-chain amino acid ABC transporter ATP-binding protein"/>
    <property type="match status" value="1"/>
</dbReference>
<dbReference type="GO" id="GO:0016887">
    <property type="term" value="F:ATP hydrolysis activity"/>
    <property type="evidence" value="ECO:0007669"/>
    <property type="project" value="InterPro"/>
</dbReference>
<reference evidence="5 6" key="2">
    <citation type="journal article" date="2011" name="Stand. Genomic Sci.">
        <title>Complete genome sequence of Truepera radiovictrix type strain (RQ-24).</title>
        <authorList>
            <person name="Ivanova N."/>
            <person name="Rohde C."/>
            <person name="Munk C."/>
            <person name="Nolan M."/>
            <person name="Lucas S."/>
            <person name="Del Rio T.G."/>
            <person name="Tice H."/>
            <person name="Deshpande S."/>
            <person name="Cheng J.F."/>
            <person name="Tapia R."/>
            <person name="Han C."/>
            <person name="Goodwin L."/>
            <person name="Pitluck S."/>
            <person name="Liolios K."/>
            <person name="Mavromatis K."/>
            <person name="Mikhailova N."/>
            <person name="Pati A."/>
            <person name="Chen A."/>
            <person name="Palaniappan K."/>
            <person name="Land M."/>
            <person name="Hauser L."/>
            <person name="Chang Y.J."/>
            <person name="Jeffries C.D."/>
            <person name="Brambilla E."/>
            <person name="Rohde M."/>
            <person name="Goker M."/>
            <person name="Tindall B.J."/>
            <person name="Woyke T."/>
            <person name="Bristow J."/>
            <person name="Eisen J.A."/>
            <person name="Markowitz V."/>
            <person name="Hugenholtz P."/>
            <person name="Kyrpides N.C."/>
            <person name="Klenk H.P."/>
            <person name="Lapidus A."/>
        </authorList>
    </citation>
    <scope>NUCLEOTIDE SEQUENCE [LARGE SCALE GENOMIC DNA]</scope>
    <source>
        <strain evidence="6">DSM 17093 / CIP 108686 / LMG 22925 / RQ-24</strain>
    </source>
</reference>
<dbReference type="Gene3D" id="3.40.50.300">
    <property type="entry name" value="P-loop containing nucleotide triphosphate hydrolases"/>
    <property type="match status" value="1"/>
</dbReference>
<dbReference type="InterPro" id="IPR051120">
    <property type="entry name" value="ABC_AA/LPS_Transport"/>
</dbReference>
<protein>
    <submittedName>
        <fullName evidence="5">ABC transporter related protein</fullName>
    </submittedName>
</protein>
<evidence type="ECO:0000256" key="2">
    <source>
        <dbReference type="ARBA" id="ARBA00022741"/>
    </source>
</evidence>
<feature type="domain" description="ABC transporter" evidence="4">
    <location>
        <begin position="7"/>
        <end position="255"/>
    </location>
</feature>
<keyword evidence="6" id="KW-1185">Reference proteome</keyword>
<dbReference type="InterPro" id="IPR027417">
    <property type="entry name" value="P-loop_NTPase"/>
</dbReference>
<dbReference type="HOGENOM" id="CLU_000604_1_2_0"/>
<dbReference type="PROSITE" id="PS50893">
    <property type="entry name" value="ABC_TRANSPORTER_2"/>
    <property type="match status" value="1"/>
</dbReference>
<dbReference type="PANTHER" id="PTHR45772:SF1">
    <property type="entry name" value="ABC TRANSPORTER ATP-BINDING PROTEIN"/>
    <property type="match status" value="1"/>
</dbReference>
<accession>D7CST9</accession>
<dbReference type="Pfam" id="PF12399">
    <property type="entry name" value="BCA_ABC_TP_C"/>
    <property type="match status" value="1"/>
</dbReference>
<dbReference type="Pfam" id="PF00005">
    <property type="entry name" value="ABC_tran"/>
    <property type="match status" value="1"/>
</dbReference>
<dbReference type="eggNOG" id="COG0411">
    <property type="taxonomic scope" value="Bacteria"/>
</dbReference>
<evidence type="ECO:0000259" key="4">
    <source>
        <dbReference type="PROSITE" id="PS50893"/>
    </source>
</evidence>
<dbReference type="GO" id="GO:0005886">
    <property type="term" value="C:plasma membrane"/>
    <property type="evidence" value="ECO:0007669"/>
    <property type="project" value="TreeGrafter"/>
</dbReference>
<reference evidence="6" key="1">
    <citation type="submission" date="2010-05" db="EMBL/GenBank/DDBJ databases">
        <title>The complete genome of Truepera radiovictris DSM 17093.</title>
        <authorList>
            <consortium name="US DOE Joint Genome Institute (JGI-PGF)"/>
            <person name="Lucas S."/>
            <person name="Copeland A."/>
            <person name="Lapidus A."/>
            <person name="Glavina del Rio T."/>
            <person name="Dalin E."/>
            <person name="Tice H."/>
            <person name="Bruce D."/>
            <person name="Goodwin L."/>
            <person name="Pitluck S."/>
            <person name="Kyrpides N."/>
            <person name="Mavromatis K."/>
            <person name="Ovchinnikova G."/>
            <person name="Munk A.C."/>
            <person name="Detter J.C."/>
            <person name="Han C."/>
            <person name="Tapia R."/>
            <person name="Land M."/>
            <person name="Hauser L."/>
            <person name="Markowitz V."/>
            <person name="Cheng J.-F."/>
            <person name="Hugenholtz P."/>
            <person name="Woyke T."/>
            <person name="Wu D."/>
            <person name="Tindall B."/>
            <person name="Pomrenke H.G."/>
            <person name="Brambilla E."/>
            <person name="Klenk H.-P."/>
            <person name="Eisen J.A."/>
        </authorList>
    </citation>
    <scope>NUCLEOTIDE SEQUENCE [LARGE SCALE GENOMIC DNA]</scope>
    <source>
        <strain evidence="6">DSM 17093 / CIP 108686 / LMG 22925 / RQ-24</strain>
    </source>
</reference>
<gene>
    <name evidence="5" type="ordered locus">Trad_0570</name>
</gene>
<dbReference type="STRING" id="649638.Trad_0570"/>
<dbReference type="KEGG" id="tra:Trad_0570"/>
<dbReference type="InterPro" id="IPR032823">
    <property type="entry name" value="BCA_ABC_TP_C"/>
</dbReference>
<sequence>MPEAPLLELAKVTLRFGGIQALSQVSFTLREGEVAALIGPNGAGKTSVFNCICGFYTPQEGEIRLRGTRVSGLKPHRVARLGVGRGFQNIELFGTLSCLDNVLLGRHLHVRAGVLGALFAPRAWWRDETAQRRRAEELLELLELQPYRNFPVLALPYGVQKLIEVARALASEPRLLLLDEPTAGMTAEEKDEMMFRLLRLRAELGITLLVIEHDLRVVSRLAERIIVLDYGVKIADGPPGAVQRDPEVIRAYLGDTRLAEVSA</sequence>
<name>D7CST9_TRURR</name>
<dbReference type="CDD" id="cd03219">
    <property type="entry name" value="ABC_Mj1267_LivG_branched"/>
    <property type="match status" value="1"/>
</dbReference>
<dbReference type="InterPro" id="IPR003593">
    <property type="entry name" value="AAA+_ATPase"/>
</dbReference>
<evidence type="ECO:0000256" key="3">
    <source>
        <dbReference type="ARBA" id="ARBA00022840"/>
    </source>
</evidence>
<proteinExistence type="predicted"/>
<dbReference type="Proteomes" id="UP000000379">
    <property type="component" value="Chromosome"/>
</dbReference>
<keyword evidence="1" id="KW-0813">Transport</keyword>
<dbReference type="EMBL" id="CP002049">
    <property type="protein sequence ID" value="ADI13706.1"/>
    <property type="molecule type" value="Genomic_DNA"/>
</dbReference>
<keyword evidence="2" id="KW-0547">Nucleotide-binding</keyword>
<evidence type="ECO:0000313" key="5">
    <source>
        <dbReference type="EMBL" id="ADI13706.1"/>
    </source>
</evidence>
<dbReference type="GO" id="GO:0005524">
    <property type="term" value="F:ATP binding"/>
    <property type="evidence" value="ECO:0007669"/>
    <property type="project" value="UniProtKB-KW"/>
</dbReference>
<evidence type="ECO:0000313" key="6">
    <source>
        <dbReference type="Proteomes" id="UP000000379"/>
    </source>
</evidence>
<dbReference type="OrthoDB" id="9805514at2"/>
<organism evidence="5 6">
    <name type="scientific">Truepera radiovictrix (strain DSM 17093 / CIP 108686 / LMG 22925 / RQ-24)</name>
    <dbReference type="NCBI Taxonomy" id="649638"/>
    <lineage>
        <taxon>Bacteria</taxon>
        <taxon>Thermotogati</taxon>
        <taxon>Deinococcota</taxon>
        <taxon>Deinococci</taxon>
        <taxon>Trueperales</taxon>
        <taxon>Trueperaceae</taxon>
        <taxon>Truepera</taxon>
    </lineage>
</organism>